<keyword evidence="3" id="KW-1185">Reference proteome</keyword>
<gene>
    <name evidence="2" type="ORF">APZ42_021381</name>
</gene>
<name>A0A164WQP2_9CRUS</name>
<proteinExistence type="predicted"/>
<accession>A0A164WQP2</accession>
<protein>
    <submittedName>
        <fullName evidence="2">Elongation of very long chain fatty acids-like protein</fullName>
    </submittedName>
</protein>
<keyword evidence="1" id="KW-1133">Transmembrane helix</keyword>
<dbReference type="EMBL" id="LRGB01001149">
    <property type="protein sequence ID" value="KZS13481.1"/>
    <property type="molecule type" value="Genomic_DNA"/>
</dbReference>
<evidence type="ECO:0000256" key="1">
    <source>
        <dbReference type="SAM" id="Phobius"/>
    </source>
</evidence>
<feature type="transmembrane region" description="Helical" evidence="1">
    <location>
        <begin position="59"/>
        <end position="78"/>
    </location>
</feature>
<dbReference type="Proteomes" id="UP000076858">
    <property type="component" value="Unassembled WGS sequence"/>
</dbReference>
<evidence type="ECO:0000313" key="2">
    <source>
        <dbReference type="EMBL" id="KZS13481.1"/>
    </source>
</evidence>
<dbReference type="AlphaFoldDB" id="A0A164WQP2"/>
<keyword evidence="1" id="KW-0472">Membrane</keyword>
<evidence type="ECO:0000313" key="3">
    <source>
        <dbReference type="Proteomes" id="UP000076858"/>
    </source>
</evidence>
<comment type="caution">
    <text evidence="2">The sequence shown here is derived from an EMBL/GenBank/DDBJ whole genome shotgun (WGS) entry which is preliminary data.</text>
</comment>
<sequence length="115" mass="13367">MSKHKEKRKYFFGDGALALLFYFQIAMSGWANSYSYRCQPVDYSDNPLAIRVSCVHEIILPRSLTLCTCFFVLFFSYLHSLFRTYPHPYIQITQMPSPPLSDSLNYKLLPDGFSC</sequence>
<organism evidence="2 3">
    <name type="scientific">Daphnia magna</name>
    <dbReference type="NCBI Taxonomy" id="35525"/>
    <lineage>
        <taxon>Eukaryota</taxon>
        <taxon>Metazoa</taxon>
        <taxon>Ecdysozoa</taxon>
        <taxon>Arthropoda</taxon>
        <taxon>Crustacea</taxon>
        <taxon>Branchiopoda</taxon>
        <taxon>Diplostraca</taxon>
        <taxon>Cladocera</taxon>
        <taxon>Anomopoda</taxon>
        <taxon>Daphniidae</taxon>
        <taxon>Daphnia</taxon>
    </lineage>
</organism>
<reference evidence="2 3" key="1">
    <citation type="submission" date="2016-03" db="EMBL/GenBank/DDBJ databases">
        <title>EvidentialGene: Evidence-directed Construction of Genes on Genomes.</title>
        <authorList>
            <person name="Gilbert D.G."/>
            <person name="Choi J.-H."/>
            <person name="Mockaitis K."/>
            <person name="Colbourne J."/>
            <person name="Pfrender M."/>
        </authorList>
    </citation>
    <scope>NUCLEOTIDE SEQUENCE [LARGE SCALE GENOMIC DNA]</scope>
    <source>
        <strain evidence="2 3">Xinb3</strain>
        <tissue evidence="2">Complete organism</tissue>
    </source>
</reference>
<keyword evidence="1" id="KW-0812">Transmembrane</keyword>